<evidence type="ECO:0000313" key="2">
    <source>
        <dbReference type="Proteomes" id="UP001429357"/>
    </source>
</evidence>
<reference evidence="1 2" key="2">
    <citation type="submission" date="2024-02" db="EMBL/GenBank/DDBJ databases">
        <title>The Genome Sequence of Enterococcus diestrammenae JM9A.</title>
        <authorList>
            <person name="Earl A."/>
            <person name="Manson A."/>
            <person name="Gilmore M."/>
            <person name="Sanders J."/>
            <person name="Shea T."/>
            <person name="Howe W."/>
            <person name="Livny J."/>
            <person name="Cuomo C."/>
            <person name="Neafsey D."/>
            <person name="Birren B."/>
        </authorList>
    </citation>
    <scope>NUCLEOTIDE SEQUENCE [LARGE SCALE GENOMIC DNA]</scope>
    <source>
        <strain evidence="1 2">JM9A</strain>
    </source>
</reference>
<protein>
    <submittedName>
        <fullName evidence="1">Uncharacterized protein</fullName>
    </submittedName>
</protein>
<proteinExistence type="predicted"/>
<accession>A0ABV0F5D7</accession>
<dbReference type="RefSeq" id="WP_161868654.1">
    <property type="nucleotide sequence ID" value="NZ_MAEI02000001.1"/>
</dbReference>
<name>A0ABV0F5D7_9ENTE</name>
<reference evidence="2" key="1">
    <citation type="submission" date="2016-06" db="EMBL/GenBank/DDBJ databases">
        <title>Four novel species of enterococci isolated from chicken manure.</title>
        <authorList>
            <person name="Van Tyne D."/>
        </authorList>
    </citation>
    <scope>NUCLEOTIDE SEQUENCE [LARGE SCALE GENOMIC DNA]</scope>
    <source>
        <strain evidence="2">JM9A</strain>
    </source>
</reference>
<keyword evidence="2" id="KW-1185">Reference proteome</keyword>
<dbReference type="Proteomes" id="UP001429357">
    <property type="component" value="Unassembled WGS sequence"/>
</dbReference>
<sequence>MKLRRGDIVRNNWAGHPCVRYFVYTHSSKNNIFGIEIFNGKPTKAEYSKSVVNKPFADGKPGFEVVGRSKMFDVMRDDLNQFIEPEMRFYEKGEKPWRKQELEEAE</sequence>
<comment type="caution">
    <text evidence="1">The sequence shown here is derived from an EMBL/GenBank/DDBJ whole genome shotgun (WGS) entry which is preliminary data.</text>
</comment>
<dbReference type="EMBL" id="MAEI02000001">
    <property type="protein sequence ID" value="MEO1783271.1"/>
    <property type="molecule type" value="Genomic_DNA"/>
</dbReference>
<evidence type="ECO:0000313" key="1">
    <source>
        <dbReference type="EMBL" id="MEO1783271.1"/>
    </source>
</evidence>
<gene>
    <name evidence="1" type="ORF">BAU18_002891</name>
</gene>
<organism evidence="1 2">
    <name type="scientific">Enterococcus diestrammenae</name>
    <dbReference type="NCBI Taxonomy" id="1155073"/>
    <lineage>
        <taxon>Bacteria</taxon>
        <taxon>Bacillati</taxon>
        <taxon>Bacillota</taxon>
        <taxon>Bacilli</taxon>
        <taxon>Lactobacillales</taxon>
        <taxon>Enterococcaceae</taxon>
        <taxon>Enterococcus</taxon>
    </lineage>
</organism>